<protein>
    <submittedName>
        <fullName evidence="2">Glucose-1-phosphate cytidylyltransferase</fullName>
    </submittedName>
</protein>
<reference evidence="2" key="1">
    <citation type="submission" date="2021-01" db="EMBL/GenBank/DDBJ databases">
        <title>Fulvivirga kasyanovii gen. nov., sp nov., a novel member of the phylum Bacteroidetes isolated from seawater in a mussel farm.</title>
        <authorList>
            <person name="Zhao L.-H."/>
            <person name="Wang Z.-J."/>
        </authorList>
    </citation>
    <scope>NUCLEOTIDE SEQUENCE</scope>
    <source>
        <strain evidence="2">29W222</strain>
    </source>
</reference>
<evidence type="ECO:0000313" key="2">
    <source>
        <dbReference type="EMBL" id="MBL6448108.1"/>
    </source>
</evidence>
<dbReference type="InterPro" id="IPR029044">
    <property type="entry name" value="Nucleotide-diphossugar_trans"/>
</dbReference>
<keyword evidence="2" id="KW-0808">Transferase</keyword>
<dbReference type="PANTHER" id="PTHR47183">
    <property type="entry name" value="GLUCOSE-1-PHOSPHATE CYTIDYLYLTRANSFERASE-RELATED"/>
    <property type="match status" value="1"/>
</dbReference>
<evidence type="ECO:0000259" key="1">
    <source>
        <dbReference type="Pfam" id="PF00483"/>
    </source>
</evidence>
<dbReference type="Pfam" id="PF00483">
    <property type="entry name" value="NTP_transferase"/>
    <property type="match status" value="1"/>
</dbReference>
<name>A0A937G049_9BACT</name>
<feature type="domain" description="Nucleotidyl transferase" evidence="1">
    <location>
        <begin position="3"/>
        <end position="201"/>
    </location>
</feature>
<evidence type="ECO:0000313" key="3">
    <source>
        <dbReference type="Proteomes" id="UP000614216"/>
    </source>
</evidence>
<dbReference type="Proteomes" id="UP000614216">
    <property type="component" value="Unassembled WGS sequence"/>
</dbReference>
<dbReference type="AlphaFoldDB" id="A0A937G049"/>
<sequence>MKVVLFCGGQGMRLREYSEKIPKPMVPIGYRPILWHIMKYYAHFGHKDFILCLGYQADAIKDYFVKYSEYVSNDFVYSKGGSNMTLLNKDIDDWTITFVDTGMSSNIGQRLKAVEKHLEGEEMFMANYSDGLTDLPLVDMVDQFKESGKTGIFLASQPTRSFHIVTLGNNNHVSEITSLANSGVRINAGYFIFRNEIFDHINVGEELVEQPFQRLIAKDQLLAYPYDGIFLTMDTFKEKQMLDDMYARGDTPWEVWRSSEFQYTA</sequence>
<dbReference type="PANTHER" id="PTHR47183:SF3">
    <property type="entry name" value="TRANSFERASE"/>
    <property type="match status" value="1"/>
</dbReference>
<keyword evidence="2" id="KW-0548">Nucleotidyltransferase</keyword>
<dbReference type="EMBL" id="JAEUGD010000058">
    <property type="protein sequence ID" value="MBL6448108.1"/>
    <property type="molecule type" value="Genomic_DNA"/>
</dbReference>
<accession>A0A937G049</accession>
<proteinExistence type="predicted"/>
<organism evidence="2 3">
    <name type="scientific">Fulvivirga marina</name>
    <dbReference type="NCBI Taxonomy" id="2494733"/>
    <lineage>
        <taxon>Bacteria</taxon>
        <taxon>Pseudomonadati</taxon>
        <taxon>Bacteroidota</taxon>
        <taxon>Cytophagia</taxon>
        <taxon>Cytophagales</taxon>
        <taxon>Fulvivirgaceae</taxon>
        <taxon>Fulvivirga</taxon>
    </lineage>
</organism>
<dbReference type="RefSeq" id="WP_202857641.1">
    <property type="nucleotide sequence ID" value="NZ_JAEUGD010000058.1"/>
</dbReference>
<gene>
    <name evidence="2" type="ORF">JMN32_17450</name>
</gene>
<dbReference type="SUPFAM" id="SSF53448">
    <property type="entry name" value="Nucleotide-diphospho-sugar transferases"/>
    <property type="match status" value="1"/>
</dbReference>
<comment type="caution">
    <text evidence="2">The sequence shown here is derived from an EMBL/GenBank/DDBJ whole genome shotgun (WGS) entry which is preliminary data.</text>
</comment>
<dbReference type="GO" id="GO:0047343">
    <property type="term" value="F:glucose-1-phosphate cytidylyltransferase activity"/>
    <property type="evidence" value="ECO:0007669"/>
    <property type="project" value="InterPro"/>
</dbReference>
<dbReference type="InterPro" id="IPR005835">
    <property type="entry name" value="NTP_transferase_dom"/>
</dbReference>
<dbReference type="Gene3D" id="3.90.550.10">
    <property type="entry name" value="Spore Coat Polysaccharide Biosynthesis Protein SpsA, Chain A"/>
    <property type="match status" value="1"/>
</dbReference>
<keyword evidence="3" id="KW-1185">Reference proteome</keyword>
<dbReference type="InterPro" id="IPR013446">
    <property type="entry name" value="G1P_cyt_trans-like"/>
</dbReference>